<organism evidence="1 2">
    <name type="scientific">Hippocampus comes</name>
    <name type="common">Tiger tail seahorse</name>
    <dbReference type="NCBI Taxonomy" id="109280"/>
    <lineage>
        <taxon>Eukaryota</taxon>
        <taxon>Metazoa</taxon>
        <taxon>Chordata</taxon>
        <taxon>Craniata</taxon>
        <taxon>Vertebrata</taxon>
        <taxon>Euteleostomi</taxon>
        <taxon>Actinopterygii</taxon>
        <taxon>Neopterygii</taxon>
        <taxon>Teleostei</taxon>
        <taxon>Neoteleostei</taxon>
        <taxon>Acanthomorphata</taxon>
        <taxon>Syngnathiaria</taxon>
        <taxon>Syngnathiformes</taxon>
        <taxon>Syngnathoidei</taxon>
        <taxon>Syngnathidae</taxon>
        <taxon>Hippocampus</taxon>
    </lineage>
</organism>
<protein>
    <submittedName>
        <fullName evidence="1">Uncharacterized protein</fullName>
    </submittedName>
</protein>
<name>A0A3Q3DVK1_HIPCM</name>
<dbReference type="Ensembl" id="ENSHCOT00000003004.1">
    <property type="protein sequence ID" value="ENSHCOP00000021676.1"/>
    <property type="gene ID" value="ENSHCOG00000008697.1"/>
</dbReference>
<proteinExistence type="predicted"/>
<reference evidence="1" key="1">
    <citation type="submission" date="2025-08" db="UniProtKB">
        <authorList>
            <consortium name="Ensembl"/>
        </authorList>
    </citation>
    <scope>IDENTIFICATION</scope>
</reference>
<accession>A0A3Q3DVK1</accession>
<reference evidence="1" key="2">
    <citation type="submission" date="2025-09" db="UniProtKB">
        <authorList>
            <consortium name="Ensembl"/>
        </authorList>
    </citation>
    <scope>IDENTIFICATION</scope>
</reference>
<dbReference type="GeneTree" id="ENSGT00940000181825"/>
<evidence type="ECO:0000313" key="1">
    <source>
        <dbReference type="Ensembl" id="ENSHCOP00000021676.1"/>
    </source>
</evidence>
<evidence type="ECO:0000313" key="2">
    <source>
        <dbReference type="Proteomes" id="UP000264820"/>
    </source>
</evidence>
<dbReference type="AlphaFoldDB" id="A0A3Q3DVK1"/>
<sequence length="108" mass="11531">MALGSPTSPKSTHGAQFLPGFLMGDLPAPATPQPRPFIEFELGMFWPPPFKTHANCQMKGNVTCLSSSTNYRDSQSAPALASAPKCSVGSIVNPIDQETLCRQTYGTT</sequence>
<keyword evidence="2" id="KW-1185">Reference proteome</keyword>
<dbReference type="STRING" id="109280.ENSHCOP00000021676"/>
<dbReference type="Proteomes" id="UP000264820">
    <property type="component" value="Unplaced"/>
</dbReference>